<dbReference type="AlphaFoldDB" id="C3YI02"/>
<keyword evidence="2 4" id="KW-0863">Zinc-finger</keyword>
<reference evidence="7" key="1">
    <citation type="journal article" date="2008" name="Nature">
        <title>The amphioxus genome and the evolution of the chordate karyotype.</title>
        <authorList>
            <consortium name="US DOE Joint Genome Institute (JGI-PGF)"/>
            <person name="Putnam N.H."/>
            <person name="Butts T."/>
            <person name="Ferrier D.E.K."/>
            <person name="Furlong R.F."/>
            <person name="Hellsten U."/>
            <person name="Kawashima T."/>
            <person name="Robinson-Rechavi M."/>
            <person name="Shoguchi E."/>
            <person name="Terry A."/>
            <person name="Yu J.-K."/>
            <person name="Benito-Gutierrez E.L."/>
            <person name="Dubchak I."/>
            <person name="Garcia-Fernandez J."/>
            <person name="Gibson-Brown J.J."/>
            <person name="Grigoriev I.V."/>
            <person name="Horton A.C."/>
            <person name="de Jong P.J."/>
            <person name="Jurka J."/>
            <person name="Kapitonov V.V."/>
            <person name="Kohara Y."/>
            <person name="Kuroki Y."/>
            <person name="Lindquist E."/>
            <person name="Lucas S."/>
            <person name="Osoegawa K."/>
            <person name="Pennacchio L.A."/>
            <person name="Salamov A.A."/>
            <person name="Satou Y."/>
            <person name="Sauka-Spengler T."/>
            <person name="Schmutz J."/>
            <person name="Shin-I T."/>
            <person name="Toyoda A."/>
            <person name="Bronner-Fraser M."/>
            <person name="Fujiyama A."/>
            <person name="Holland L.Z."/>
            <person name="Holland P.W.H."/>
            <person name="Satoh N."/>
            <person name="Rokhsar D.S."/>
        </authorList>
    </citation>
    <scope>NUCLEOTIDE SEQUENCE [LARGE SCALE GENOMIC DNA]</scope>
    <source>
        <strain evidence="7">S238N-H82</strain>
        <tissue evidence="7">Testes</tissue>
    </source>
</reference>
<evidence type="ECO:0000256" key="1">
    <source>
        <dbReference type="ARBA" id="ARBA00022723"/>
    </source>
</evidence>
<dbReference type="InterPro" id="IPR019787">
    <property type="entry name" value="Znf_PHD-finger"/>
</dbReference>
<accession>C3YI02</accession>
<dbReference type="InterPro" id="IPR019786">
    <property type="entry name" value="Zinc_finger_PHD-type_CS"/>
</dbReference>
<protein>
    <recommendedName>
        <fullName evidence="6">PHD-type domain-containing protein</fullName>
    </recommendedName>
</protein>
<sequence length="597" mass="67533">MESCDNPFDSRGQEDVPYTGLQSGAPGSSVSKAFYVLSNTDRRQQYDSSNVIVELTKPTKQDKKTKPSNTYSIQHNTNCVTIYIPAGSYKQWVEAIESFYNTTTDYKENIRAHQLLSVPFYDTTADDPIGSVTLHVYTTTSKILVQGTACFLWAMITFEELKNQLSKRPDKVECEATICHKCERLGSEDSGVIQCNTCQEWFHYACTGLHEFLLRQLIKDEETEYVCIDCSIESGIDVPPSEEETIPKSVVCTSCTTQTAEREDQLNNNELESLQLNLDKLESILASRISQDDNKIGILSDRLSRIECKLFETKEAPTEKTARESDMEVLKKRVKSLEAENKNLRNRITALETKRVKSETNASIQTDVSQVTDPPPTDDESMDVVVVQIPTNNSFQVLTDSTPAGNGGTPSHPSETVQRNPRVNNREVQVPRRPPRDISDEFQPPRGPPRGPAAEFQPPRGPPRGPADEFQTPRGPLRGPDDEFQPPRGPPRGPANEFQPPRGPPREPADECLPPRGPPRGPADWRHPFNAQYADWRPRPMEFQRPLHPARGYNDSYPDWFPEAEFSPRPWFRPSYGEDYHRYPANPWCGNYNYAGY</sequence>
<dbReference type="GO" id="GO:0008270">
    <property type="term" value="F:zinc ion binding"/>
    <property type="evidence" value="ECO:0007669"/>
    <property type="project" value="UniProtKB-KW"/>
</dbReference>
<feature type="region of interest" description="Disordered" evidence="5">
    <location>
        <begin position="395"/>
        <end position="528"/>
    </location>
</feature>
<dbReference type="InterPro" id="IPR013083">
    <property type="entry name" value="Znf_RING/FYVE/PHD"/>
</dbReference>
<name>C3YI02_BRAFL</name>
<dbReference type="InterPro" id="IPR001965">
    <property type="entry name" value="Znf_PHD"/>
</dbReference>
<feature type="compositionally biased region" description="Polar residues" evidence="5">
    <location>
        <begin position="20"/>
        <end position="29"/>
    </location>
</feature>
<evidence type="ECO:0000256" key="2">
    <source>
        <dbReference type="ARBA" id="ARBA00022771"/>
    </source>
</evidence>
<organism>
    <name type="scientific">Branchiostoma floridae</name>
    <name type="common">Florida lancelet</name>
    <name type="synonym">Amphioxus</name>
    <dbReference type="NCBI Taxonomy" id="7739"/>
    <lineage>
        <taxon>Eukaryota</taxon>
        <taxon>Metazoa</taxon>
        <taxon>Chordata</taxon>
        <taxon>Cephalochordata</taxon>
        <taxon>Leptocardii</taxon>
        <taxon>Amphioxiformes</taxon>
        <taxon>Branchiostomatidae</taxon>
        <taxon>Branchiostoma</taxon>
    </lineage>
</organism>
<dbReference type="EMBL" id="GG666514">
    <property type="protein sequence ID" value="EEN60139.1"/>
    <property type="molecule type" value="Genomic_DNA"/>
</dbReference>
<evidence type="ECO:0000256" key="4">
    <source>
        <dbReference type="PROSITE-ProRule" id="PRU00146"/>
    </source>
</evidence>
<dbReference type="InterPro" id="IPR011011">
    <property type="entry name" value="Znf_FYVE_PHD"/>
</dbReference>
<proteinExistence type="predicted"/>
<keyword evidence="1" id="KW-0479">Metal-binding</keyword>
<dbReference type="InParanoid" id="C3YI02"/>
<feature type="compositionally biased region" description="Polar residues" evidence="5">
    <location>
        <begin position="395"/>
        <end position="427"/>
    </location>
</feature>
<evidence type="ECO:0000256" key="3">
    <source>
        <dbReference type="ARBA" id="ARBA00022833"/>
    </source>
</evidence>
<dbReference type="PROSITE" id="PS01359">
    <property type="entry name" value="ZF_PHD_1"/>
    <property type="match status" value="1"/>
</dbReference>
<feature type="region of interest" description="Disordered" evidence="5">
    <location>
        <begin position="1"/>
        <end position="29"/>
    </location>
</feature>
<dbReference type="SUPFAM" id="SSF57903">
    <property type="entry name" value="FYVE/PHD zinc finger"/>
    <property type="match status" value="1"/>
</dbReference>
<dbReference type="Gene3D" id="3.30.40.10">
    <property type="entry name" value="Zinc/RING finger domain, C3HC4 (zinc finger)"/>
    <property type="match status" value="1"/>
</dbReference>
<dbReference type="PROSITE" id="PS50016">
    <property type="entry name" value="ZF_PHD_2"/>
    <property type="match status" value="1"/>
</dbReference>
<evidence type="ECO:0000259" key="6">
    <source>
        <dbReference type="PROSITE" id="PS50016"/>
    </source>
</evidence>
<evidence type="ECO:0000256" key="5">
    <source>
        <dbReference type="SAM" id="MobiDB-lite"/>
    </source>
</evidence>
<feature type="region of interest" description="Disordered" evidence="5">
    <location>
        <begin position="356"/>
        <end position="381"/>
    </location>
</feature>
<gene>
    <name evidence="7" type="ORF">BRAFLDRAFT_71580</name>
</gene>
<evidence type="ECO:0000313" key="7">
    <source>
        <dbReference type="EMBL" id="EEN60139.1"/>
    </source>
</evidence>
<feature type="domain" description="PHD-type" evidence="6">
    <location>
        <begin position="176"/>
        <end position="233"/>
    </location>
</feature>
<dbReference type="SMART" id="SM00249">
    <property type="entry name" value="PHD"/>
    <property type="match status" value="1"/>
</dbReference>
<keyword evidence="3" id="KW-0862">Zinc</keyword>
<feature type="compositionally biased region" description="Polar residues" evidence="5">
    <location>
        <begin position="359"/>
        <end position="372"/>
    </location>
</feature>